<evidence type="ECO:0000313" key="4">
    <source>
        <dbReference type="RefSeq" id="XP_048269932.1"/>
    </source>
</evidence>
<dbReference type="GO" id="GO:0006006">
    <property type="term" value="P:glucose metabolic process"/>
    <property type="evidence" value="ECO:0007669"/>
    <property type="project" value="TreeGrafter"/>
</dbReference>
<protein>
    <submittedName>
        <fullName evidence="4 5">GDP-D-glucose phosphorylase 1-like isoform X1</fullName>
    </submittedName>
</protein>
<dbReference type="RefSeq" id="XP_048269933.1">
    <property type="nucleotide sequence ID" value="XM_048413976.1"/>
</dbReference>
<dbReference type="GO" id="GO:0007018">
    <property type="term" value="P:microtubule-based movement"/>
    <property type="evidence" value="ECO:0007669"/>
    <property type="project" value="InterPro"/>
</dbReference>
<dbReference type="PANTHER" id="PTHR20884">
    <property type="entry name" value="GDP-D-GLUCOSE PHOSPHORYLASE 1"/>
    <property type="match status" value="1"/>
</dbReference>
<dbReference type="GO" id="GO:0005737">
    <property type="term" value="C:cytoplasm"/>
    <property type="evidence" value="ECO:0007669"/>
    <property type="project" value="UniProtKB-SubCell"/>
</dbReference>
<evidence type="ECO:0000313" key="6">
    <source>
        <dbReference type="RefSeq" id="XP_048269934.1"/>
    </source>
</evidence>
<dbReference type="InterPro" id="IPR026506">
    <property type="entry name" value="GDPGP"/>
</dbReference>
<feature type="domain" description="GDPGP1-like N-terminal" evidence="2">
    <location>
        <begin position="25"/>
        <end position="180"/>
    </location>
</feature>
<dbReference type="GO" id="GO:0016787">
    <property type="term" value="F:hydrolase activity"/>
    <property type="evidence" value="ECO:0007669"/>
    <property type="project" value="UniProtKB-KW"/>
</dbReference>
<dbReference type="Proteomes" id="UP000835206">
    <property type="component" value="Chromosome 17"/>
</dbReference>
<dbReference type="RefSeq" id="XP_048269932.1">
    <property type="nucleotide sequence ID" value="XM_048413975.1"/>
</dbReference>
<evidence type="ECO:0000313" key="5">
    <source>
        <dbReference type="RefSeq" id="XP_048269933.1"/>
    </source>
</evidence>
<dbReference type="GeneID" id="105666845"/>
<dbReference type="GO" id="GO:0005085">
    <property type="term" value="F:guanyl-nucleotide exchange factor activity"/>
    <property type="evidence" value="ECO:0007669"/>
    <property type="project" value="UniProtKB-KW"/>
</dbReference>
<dbReference type="InterPro" id="IPR058866">
    <property type="entry name" value="GDPGP1_N"/>
</dbReference>
<dbReference type="Pfam" id="PF26217">
    <property type="entry name" value="GDPGP1_N"/>
    <property type="match status" value="1"/>
</dbReference>
<dbReference type="GO" id="GO:0080048">
    <property type="term" value="F:GDP-D-glucose phosphorylase activity"/>
    <property type="evidence" value="ECO:0007669"/>
    <property type="project" value="UniProtKB-EC"/>
</dbReference>
<dbReference type="Gene3D" id="1.10.8.720">
    <property type="entry name" value="Region D6 of dynein motor"/>
    <property type="match status" value="1"/>
</dbReference>
<dbReference type="GO" id="GO:0000166">
    <property type="term" value="F:nucleotide binding"/>
    <property type="evidence" value="ECO:0007669"/>
    <property type="project" value="UniProtKB-KW"/>
</dbReference>
<dbReference type="AlphaFoldDB" id="A0A9C6SQ70"/>
<sequence length="351" mass="41000">MSYNSSTEANCVCSEDIKKDEESNFDLVLKEKWMEAQKNEVFRYILNIQDSKILEGKYHFLVQLNIDRGYKRRFPENIISMNQPFNEKDFNFTKLVSEEQIMNLNNTDKDDIIAINASPIEYCHSLLLPQRCKQLPQLVTKHSLVKAVELFSLSLSSYIRVAFNSLCAFASVNHLHWHLYYLKWRMLLEYIDVEKLRMQLSFTFGGRNFHNVSLDQGQEPIAEETIELSENEGHWVSLQNVHLVRKWLPTLEKKMEQCSKNPHDDYRLFIRAEPSPDRHESITPQGILKSSIKITNEPPSEIQANIHKALDNFSQQTLESCGKETEFKAIVFALCYYHAVLAERRKFGAQE</sequence>
<evidence type="ECO:0000313" key="3">
    <source>
        <dbReference type="Proteomes" id="UP000835206"/>
    </source>
</evidence>
<dbReference type="RefSeq" id="XP_048269934.1">
    <property type="nucleotide sequence ID" value="XM_048413977.1"/>
</dbReference>
<dbReference type="Pfam" id="PF03028">
    <property type="entry name" value="Dynein_heavy"/>
    <property type="match status" value="1"/>
</dbReference>
<dbReference type="GO" id="GO:0030286">
    <property type="term" value="C:dynein complex"/>
    <property type="evidence" value="ECO:0007669"/>
    <property type="project" value="InterPro"/>
</dbReference>
<dbReference type="InterPro" id="IPR027417">
    <property type="entry name" value="P-loop_NTPase"/>
</dbReference>
<dbReference type="OrthoDB" id="417175at2759"/>
<dbReference type="Gene3D" id="3.40.50.300">
    <property type="entry name" value="P-loop containing nucleotide triphosphate hydrolases"/>
    <property type="match status" value="1"/>
</dbReference>
<feature type="domain" description="Dynein heavy chain region D6 P-loop" evidence="1">
    <location>
        <begin position="195"/>
        <end position="295"/>
    </location>
</feature>
<organism evidence="3 5">
    <name type="scientific">Bombus terrestris</name>
    <name type="common">Buff-tailed bumblebee</name>
    <name type="synonym">Apis terrestris</name>
    <dbReference type="NCBI Taxonomy" id="30195"/>
    <lineage>
        <taxon>Eukaryota</taxon>
        <taxon>Metazoa</taxon>
        <taxon>Ecdysozoa</taxon>
        <taxon>Arthropoda</taxon>
        <taxon>Hexapoda</taxon>
        <taxon>Insecta</taxon>
        <taxon>Pterygota</taxon>
        <taxon>Neoptera</taxon>
        <taxon>Endopterygota</taxon>
        <taxon>Hymenoptera</taxon>
        <taxon>Apocrita</taxon>
        <taxon>Aculeata</taxon>
        <taxon>Apoidea</taxon>
        <taxon>Anthophila</taxon>
        <taxon>Apidae</taxon>
        <taxon>Bombus</taxon>
        <taxon>Bombus</taxon>
    </lineage>
</organism>
<reference evidence="4 5" key="1">
    <citation type="submission" date="2025-04" db="UniProtKB">
        <authorList>
            <consortium name="RefSeq"/>
        </authorList>
    </citation>
    <scope>IDENTIFICATION</scope>
</reference>
<name>A0A9C6SQ70_BOMTE</name>
<dbReference type="InterPro" id="IPR042219">
    <property type="entry name" value="AAA_lid_11_sf"/>
</dbReference>
<dbReference type="KEGG" id="bter:105666845"/>
<dbReference type="PANTHER" id="PTHR20884:SF8">
    <property type="entry name" value="GDP-D-GLUCOSE PHOSPHORYLASE 1"/>
    <property type="match status" value="1"/>
</dbReference>
<dbReference type="InterPro" id="IPR004273">
    <property type="entry name" value="Dynein_heavy_D6_P-loop"/>
</dbReference>
<proteinExistence type="predicted"/>
<accession>A0A9C6SQ70</accession>
<dbReference type="GO" id="GO:0008569">
    <property type="term" value="F:minus-end-directed microtubule motor activity"/>
    <property type="evidence" value="ECO:0007669"/>
    <property type="project" value="InterPro"/>
</dbReference>
<keyword evidence="3" id="KW-1185">Reference proteome</keyword>
<evidence type="ECO:0000259" key="1">
    <source>
        <dbReference type="Pfam" id="PF03028"/>
    </source>
</evidence>
<evidence type="ECO:0000259" key="2">
    <source>
        <dbReference type="Pfam" id="PF26217"/>
    </source>
</evidence>
<gene>
    <name evidence="4 5 6" type="primary">LOC105666845</name>
</gene>